<evidence type="ECO:0000313" key="2">
    <source>
        <dbReference type="EMBL" id="MPN39149.1"/>
    </source>
</evidence>
<accession>A0A645HLM9</accession>
<dbReference type="AlphaFoldDB" id="A0A645HLM9"/>
<dbReference type="EMBL" id="VSSQ01094787">
    <property type="protein sequence ID" value="MPN39149.1"/>
    <property type="molecule type" value="Genomic_DNA"/>
</dbReference>
<sequence>MANPRRKAYRACGPAPSEPAPPATCRKPASGLRPATCRCMGTDRKASRISPVDRAMSPARPADRPDANGPAADSSAAPIAPDTAAPATPSSRSGRNYHPLRRSPESRRAQTRRRRGARNARSPEPANNGDRHTNRSR</sequence>
<comment type="caution">
    <text evidence="2">The sequence shown here is derived from an EMBL/GenBank/DDBJ whole genome shotgun (WGS) entry which is preliminary data.</text>
</comment>
<feature type="compositionally biased region" description="Low complexity" evidence="1">
    <location>
        <begin position="70"/>
        <end position="93"/>
    </location>
</feature>
<name>A0A645HLM9_9ZZZZ</name>
<evidence type="ECO:0000256" key="1">
    <source>
        <dbReference type="SAM" id="MobiDB-lite"/>
    </source>
</evidence>
<reference evidence="2" key="1">
    <citation type="submission" date="2019-08" db="EMBL/GenBank/DDBJ databases">
        <authorList>
            <person name="Kucharzyk K."/>
            <person name="Murdoch R.W."/>
            <person name="Higgins S."/>
            <person name="Loffler F."/>
        </authorList>
    </citation>
    <scope>NUCLEOTIDE SEQUENCE</scope>
</reference>
<protein>
    <submittedName>
        <fullName evidence="2">Uncharacterized protein</fullName>
    </submittedName>
</protein>
<feature type="compositionally biased region" description="Basic residues" evidence="1">
    <location>
        <begin position="109"/>
        <end position="118"/>
    </location>
</feature>
<feature type="region of interest" description="Disordered" evidence="1">
    <location>
        <begin position="1"/>
        <end position="137"/>
    </location>
</feature>
<organism evidence="2">
    <name type="scientific">bioreactor metagenome</name>
    <dbReference type="NCBI Taxonomy" id="1076179"/>
    <lineage>
        <taxon>unclassified sequences</taxon>
        <taxon>metagenomes</taxon>
        <taxon>ecological metagenomes</taxon>
    </lineage>
</organism>
<gene>
    <name evidence="2" type="ORF">SDC9_186677</name>
</gene>
<proteinExistence type="predicted"/>